<dbReference type="InterPro" id="IPR041413">
    <property type="entry name" value="MLTR_LBD"/>
</dbReference>
<dbReference type="Pfam" id="PF13560">
    <property type="entry name" value="HTH_31"/>
    <property type="match status" value="1"/>
</dbReference>
<dbReference type="EMBL" id="FZOF01000005">
    <property type="protein sequence ID" value="SNS40647.1"/>
    <property type="molecule type" value="Genomic_DNA"/>
</dbReference>
<dbReference type="PANTHER" id="PTHR35010">
    <property type="entry name" value="BLL4672 PROTEIN-RELATED"/>
    <property type="match status" value="1"/>
</dbReference>
<dbReference type="AlphaFoldDB" id="A0A239E7P5"/>
<accession>A0A239E7P5</accession>
<dbReference type="GO" id="GO:0003677">
    <property type="term" value="F:DNA binding"/>
    <property type="evidence" value="ECO:0007669"/>
    <property type="project" value="InterPro"/>
</dbReference>
<proteinExistence type="predicted"/>
<dbReference type="Gene3D" id="1.10.260.40">
    <property type="entry name" value="lambda repressor-like DNA-binding domains"/>
    <property type="match status" value="1"/>
</dbReference>
<keyword evidence="3" id="KW-1185">Reference proteome</keyword>
<evidence type="ECO:0000259" key="1">
    <source>
        <dbReference type="PROSITE" id="PS50943"/>
    </source>
</evidence>
<dbReference type="PANTHER" id="PTHR35010:SF2">
    <property type="entry name" value="BLL4672 PROTEIN"/>
    <property type="match status" value="1"/>
</dbReference>
<dbReference type="SMART" id="SM00530">
    <property type="entry name" value="HTH_XRE"/>
    <property type="match status" value="1"/>
</dbReference>
<dbReference type="Pfam" id="PF17765">
    <property type="entry name" value="MLTR_LBD"/>
    <property type="match status" value="1"/>
</dbReference>
<sequence length="286" mass="31797">MSQRNASNTTLGDFLRACRARVNPGDVGLPDDGRHRRVPGLRREELAQLANVSVDYVVRLEQGRTVHVSTAVLESLARALRLRPDERAYLLRVAAAGAAPLPSAPGRIRPQTQTLLDGLQEYPALLLSHRLDVLGWNALGAALLTDFSAVPEPQRNLVRMAFLDPAFRELYVDWRTVARECVAYLRMGTARDPHDPRLKALVEELADADADFRHWWSDHRVRTRAAGEKTFRHPMAGTMTLDFQSLVVGDDPDQTVFVYTAQPGTPAHEALRFLATWSASPAAVRP</sequence>
<dbReference type="RefSeq" id="WP_089223910.1">
    <property type="nucleotide sequence ID" value="NZ_FZOF01000005.1"/>
</dbReference>
<dbReference type="OrthoDB" id="3542608at2"/>
<dbReference type="CDD" id="cd00093">
    <property type="entry name" value="HTH_XRE"/>
    <property type="match status" value="1"/>
</dbReference>
<dbReference type="Proteomes" id="UP000198280">
    <property type="component" value="Unassembled WGS sequence"/>
</dbReference>
<protein>
    <submittedName>
        <fullName evidence="2">Helix-turn-helix domain-containing protein</fullName>
    </submittedName>
</protein>
<dbReference type="InterPro" id="IPR001387">
    <property type="entry name" value="Cro/C1-type_HTH"/>
</dbReference>
<feature type="domain" description="HTH cro/C1-type" evidence="1">
    <location>
        <begin position="40"/>
        <end position="87"/>
    </location>
</feature>
<dbReference type="InterPro" id="IPR010982">
    <property type="entry name" value="Lambda_DNA-bd_dom_sf"/>
</dbReference>
<dbReference type="PROSITE" id="PS50943">
    <property type="entry name" value="HTH_CROC1"/>
    <property type="match status" value="1"/>
</dbReference>
<evidence type="ECO:0000313" key="3">
    <source>
        <dbReference type="Proteomes" id="UP000198280"/>
    </source>
</evidence>
<evidence type="ECO:0000313" key="2">
    <source>
        <dbReference type="EMBL" id="SNS40647.1"/>
    </source>
</evidence>
<reference evidence="2 3" key="1">
    <citation type="submission" date="2017-06" db="EMBL/GenBank/DDBJ databases">
        <authorList>
            <person name="Kim H.J."/>
            <person name="Triplett B.A."/>
        </authorList>
    </citation>
    <scope>NUCLEOTIDE SEQUENCE [LARGE SCALE GENOMIC DNA]</scope>
    <source>
        <strain evidence="2 3">CGMCC 4.1858</strain>
    </source>
</reference>
<name>A0A239E7P5_9ACTN</name>
<dbReference type="Gene3D" id="3.30.450.180">
    <property type="match status" value="1"/>
</dbReference>
<dbReference type="SUPFAM" id="SSF47413">
    <property type="entry name" value="lambda repressor-like DNA-binding domains"/>
    <property type="match status" value="1"/>
</dbReference>
<gene>
    <name evidence="2" type="ORF">SAMN05216252_105363</name>
</gene>
<organism evidence="2 3">
    <name type="scientific">Actinacidiphila glaucinigra</name>
    <dbReference type="NCBI Taxonomy" id="235986"/>
    <lineage>
        <taxon>Bacteria</taxon>
        <taxon>Bacillati</taxon>
        <taxon>Actinomycetota</taxon>
        <taxon>Actinomycetes</taxon>
        <taxon>Kitasatosporales</taxon>
        <taxon>Streptomycetaceae</taxon>
        <taxon>Actinacidiphila</taxon>
    </lineage>
</organism>